<feature type="transmembrane region" description="Helical" evidence="1">
    <location>
        <begin position="53"/>
        <end position="76"/>
    </location>
</feature>
<evidence type="ECO:0008006" key="4">
    <source>
        <dbReference type="Google" id="ProtNLM"/>
    </source>
</evidence>
<dbReference type="STRING" id="561184.SAMN05216376_11812"/>
<name>A0A0B3SIZ3_9RHOB</name>
<protein>
    <recommendedName>
        <fullName evidence="4">Activity regulator of membrane protease YbbK</fullName>
    </recommendedName>
</protein>
<gene>
    <name evidence="2" type="ORF">OA50_04887</name>
</gene>
<dbReference type="RefSeq" id="WP_043145963.1">
    <property type="nucleotide sequence ID" value="NZ_JSUQ01000025.1"/>
</dbReference>
<dbReference type="AlphaFoldDB" id="A0A0B3SIZ3"/>
<evidence type="ECO:0000256" key="1">
    <source>
        <dbReference type="SAM" id="Phobius"/>
    </source>
</evidence>
<sequence>MSWGWDVWWIWIAGGIVLAILELLAPGFIFLGFALGALAMGLLFLLAGPGGLFIGGSLPLALLTFAVLSALAWLAMRRLVGVRKGQTRVWDRDINED</sequence>
<feature type="transmembrane region" description="Helical" evidence="1">
    <location>
        <begin position="6"/>
        <end position="24"/>
    </location>
</feature>
<accession>A0A0B3SIZ3</accession>
<keyword evidence="1" id="KW-1133">Transmembrane helix</keyword>
<keyword evidence="3" id="KW-1185">Reference proteome</keyword>
<dbReference type="Proteomes" id="UP000030960">
    <property type="component" value="Unassembled WGS sequence"/>
</dbReference>
<organism evidence="2 3">
    <name type="scientific">Mameliella alba</name>
    <dbReference type="NCBI Taxonomy" id="561184"/>
    <lineage>
        <taxon>Bacteria</taxon>
        <taxon>Pseudomonadati</taxon>
        <taxon>Pseudomonadota</taxon>
        <taxon>Alphaproteobacteria</taxon>
        <taxon>Rhodobacterales</taxon>
        <taxon>Roseobacteraceae</taxon>
        <taxon>Mameliella</taxon>
    </lineage>
</organism>
<dbReference type="OrthoDB" id="7745385at2"/>
<keyword evidence="1" id="KW-0812">Transmembrane</keyword>
<dbReference type="PATRIC" id="fig|1515334.3.peg.4915"/>
<keyword evidence="1" id="KW-0472">Membrane</keyword>
<evidence type="ECO:0000313" key="2">
    <source>
        <dbReference type="EMBL" id="KHQ50519.1"/>
    </source>
</evidence>
<proteinExistence type="predicted"/>
<dbReference type="EMBL" id="JSUQ01000025">
    <property type="protein sequence ID" value="KHQ50519.1"/>
    <property type="molecule type" value="Genomic_DNA"/>
</dbReference>
<comment type="caution">
    <text evidence="2">The sequence shown here is derived from an EMBL/GenBank/DDBJ whole genome shotgun (WGS) entry which is preliminary data.</text>
</comment>
<reference evidence="2 3" key="1">
    <citation type="submission" date="2014-10" db="EMBL/GenBank/DDBJ databases">
        <title>Genome sequence of Ponticoccus sp. strain UMTAT08 isolated from clonal culture of toxic dinoflagellate Alexandrium tamiyavanichii.</title>
        <authorList>
            <person name="Gan H.Y."/>
            <person name="Muhd D.-D."/>
            <person name="Mohd Noor M.E."/>
            <person name="Yeong Y.S."/>
            <person name="Usup G."/>
        </authorList>
    </citation>
    <scope>NUCLEOTIDE SEQUENCE [LARGE SCALE GENOMIC DNA]</scope>
    <source>
        <strain evidence="2 3">UMTAT08</strain>
    </source>
</reference>
<evidence type="ECO:0000313" key="3">
    <source>
        <dbReference type="Proteomes" id="UP000030960"/>
    </source>
</evidence>